<sequence>MTSTLKPRRSSINLWAQKLPDYKNLLFFVREFLVAAALQIIDSKMPLVTSENKRVRYEYKLRHLRHHITTRIINSKDTGSIAPADLPSTQPTPEPTGLPSIQPTSIPLFELAREDSASHAFFRVQGFLLASFAHRSLLAVAGDALSPELGSLYKSLLAETTTTTNGTASVDQAADSFVILMNMFQWTGLTLIHGRHYTKFCQFINYINYWPQMIPVAASDRLTKQLLVESESWGSNTTVYLKYDCHNEGWSTRYAELTAETKAELKLGTSSVQILDSEEMSFTVDGSKLPRDDQITANLQTLFRSTGEALQKTERIENEEALRFYSRYL</sequence>
<dbReference type="EMBL" id="ML002853">
    <property type="protein sequence ID" value="RKP35505.1"/>
    <property type="molecule type" value="Genomic_DNA"/>
</dbReference>
<feature type="region of interest" description="Disordered" evidence="1">
    <location>
        <begin position="78"/>
        <end position="97"/>
    </location>
</feature>
<dbReference type="AlphaFoldDB" id="A0A4P9ZQE2"/>
<proteinExistence type="predicted"/>
<evidence type="ECO:0000313" key="2">
    <source>
        <dbReference type="EMBL" id="RKP35505.1"/>
    </source>
</evidence>
<evidence type="ECO:0000256" key="1">
    <source>
        <dbReference type="SAM" id="MobiDB-lite"/>
    </source>
</evidence>
<gene>
    <name evidence="2" type="ORF">BJ085DRAFT_36424</name>
</gene>
<accession>A0A4P9ZQE2</accession>
<organism evidence="2 3">
    <name type="scientific">Dimargaris cristalligena</name>
    <dbReference type="NCBI Taxonomy" id="215637"/>
    <lineage>
        <taxon>Eukaryota</taxon>
        <taxon>Fungi</taxon>
        <taxon>Fungi incertae sedis</taxon>
        <taxon>Zoopagomycota</taxon>
        <taxon>Kickxellomycotina</taxon>
        <taxon>Dimargaritomycetes</taxon>
        <taxon>Dimargaritales</taxon>
        <taxon>Dimargaritaceae</taxon>
        <taxon>Dimargaris</taxon>
    </lineage>
</organism>
<reference evidence="3" key="1">
    <citation type="journal article" date="2018" name="Nat. Microbiol.">
        <title>Leveraging single-cell genomics to expand the fungal tree of life.</title>
        <authorList>
            <person name="Ahrendt S.R."/>
            <person name="Quandt C.A."/>
            <person name="Ciobanu D."/>
            <person name="Clum A."/>
            <person name="Salamov A."/>
            <person name="Andreopoulos B."/>
            <person name="Cheng J.F."/>
            <person name="Woyke T."/>
            <person name="Pelin A."/>
            <person name="Henrissat B."/>
            <person name="Reynolds N.K."/>
            <person name="Benny G.L."/>
            <person name="Smith M.E."/>
            <person name="James T.Y."/>
            <person name="Grigoriev I.V."/>
        </authorList>
    </citation>
    <scope>NUCLEOTIDE SEQUENCE [LARGE SCALE GENOMIC DNA]</scope>
    <source>
        <strain evidence="3">RSA 468</strain>
    </source>
</reference>
<dbReference type="Proteomes" id="UP000268162">
    <property type="component" value="Unassembled WGS sequence"/>
</dbReference>
<evidence type="ECO:0000313" key="3">
    <source>
        <dbReference type="Proteomes" id="UP000268162"/>
    </source>
</evidence>
<keyword evidence="3" id="KW-1185">Reference proteome</keyword>
<name>A0A4P9ZQE2_9FUNG</name>
<protein>
    <submittedName>
        <fullName evidence="2">Uncharacterized protein</fullName>
    </submittedName>
</protein>